<name>A0A177ZT34_9BACI</name>
<evidence type="ECO:0000313" key="3">
    <source>
        <dbReference type="Proteomes" id="UP000077881"/>
    </source>
</evidence>
<keyword evidence="1" id="KW-0472">Membrane</keyword>
<feature type="transmembrane region" description="Helical" evidence="1">
    <location>
        <begin position="39"/>
        <end position="57"/>
    </location>
</feature>
<keyword evidence="1" id="KW-1133">Transmembrane helix</keyword>
<dbReference type="OrthoDB" id="1707123at2"/>
<evidence type="ECO:0008006" key="4">
    <source>
        <dbReference type="Google" id="ProtNLM"/>
    </source>
</evidence>
<feature type="transmembrane region" description="Helical" evidence="1">
    <location>
        <begin position="69"/>
        <end position="88"/>
    </location>
</feature>
<dbReference type="Proteomes" id="UP000077881">
    <property type="component" value="Unassembled WGS sequence"/>
</dbReference>
<dbReference type="PATRIC" id="fig|217031.6.peg.2401"/>
<sequence>MRTWRVGSFSMGGALVFLGVFLLLQQFLGWDPALVLMSWWPILFIVLGIEILFYLFIAKSENSRVKYDFISIIFIAIIGTTGIGMAILHSSGLFEFTQKIVSAEVREMDLPKYEENELKGIERMQVDAGPFALTIEATDQQEVSLFGTFHGDVFGDETRIKKVSDYAMIEKKGDTIYIKMKDVPYNHFYRSMDAVEATLLVPKNIALELKGNWQPITITPRNLLSNWKIDGAEFVHVNIEKTSNLALNLENIDSLEEQDWEKIKKTDEDLIESASRKFGKGEHQLTIQGSNQVQIQ</sequence>
<accession>A0A177ZT34</accession>
<dbReference type="AlphaFoldDB" id="A0A177ZT34"/>
<dbReference type="EMBL" id="LDJR01000047">
    <property type="protein sequence ID" value="OAK70964.1"/>
    <property type="molecule type" value="Genomic_DNA"/>
</dbReference>
<organism evidence="2 3">
    <name type="scientific">Lederbergia galactosidilytica</name>
    <dbReference type="NCBI Taxonomy" id="217031"/>
    <lineage>
        <taxon>Bacteria</taxon>
        <taxon>Bacillati</taxon>
        <taxon>Bacillota</taxon>
        <taxon>Bacilli</taxon>
        <taxon>Bacillales</taxon>
        <taxon>Bacillaceae</taxon>
        <taxon>Lederbergia</taxon>
    </lineage>
</organism>
<keyword evidence="3" id="KW-1185">Reference proteome</keyword>
<proteinExistence type="predicted"/>
<dbReference type="RefSeq" id="WP_057985412.1">
    <property type="nucleotide sequence ID" value="NZ_JAGGKH010000020.1"/>
</dbReference>
<dbReference type="STRING" id="217031.ABB05_11260"/>
<reference evidence="2 3" key="1">
    <citation type="submission" date="2015-05" db="EMBL/GenBank/DDBJ databases">
        <title>Comparison of genome.</title>
        <authorList>
            <person name="Zheng Z."/>
            <person name="Sun M."/>
        </authorList>
    </citation>
    <scope>NUCLEOTIDE SEQUENCE [LARGE SCALE GENOMIC DNA]</scope>
    <source>
        <strain evidence="2 3">G25-74</strain>
    </source>
</reference>
<keyword evidence="1" id="KW-0812">Transmembrane</keyword>
<gene>
    <name evidence="2" type="ORF">ABB05_11260</name>
</gene>
<protein>
    <recommendedName>
        <fullName evidence="4">DUF5668 domain-containing protein</fullName>
    </recommendedName>
</protein>
<evidence type="ECO:0000256" key="1">
    <source>
        <dbReference type="SAM" id="Phobius"/>
    </source>
</evidence>
<comment type="caution">
    <text evidence="2">The sequence shown here is derived from an EMBL/GenBank/DDBJ whole genome shotgun (WGS) entry which is preliminary data.</text>
</comment>
<evidence type="ECO:0000313" key="2">
    <source>
        <dbReference type="EMBL" id="OAK70964.1"/>
    </source>
</evidence>